<reference evidence="1 2" key="1">
    <citation type="submission" date="2013-09" db="EMBL/GenBank/DDBJ databases">
        <title>Corchorus capsularis genome sequencing.</title>
        <authorList>
            <person name="Alam M."/>
            <person name="Haque M.S."/>
            <person name="Islam M.S."/>
            <person name="Emdad E.M."/>
            <person name="Islam M.M."/>
            <person name="Ahmed B."/>
            <person name="Halim A."/>
            <person name="Hossen Q.M.M."/>
            <person name="Hossain M.Z."/>
            <person name="Ahmed R."/>
            <person name="Khan M.M."/>
            <person name="Islam R."/>
            <person name="Rashid M.M."/>
            <person name="Khan S.A."/>
            <person name="Rahman M.S."/>
            <person name="Alam M."/>
        </authorList>
    </citation>
    <scope>NUCLEOTIDE SEQUENCE [LARGE SCALE GENOMIC DNA]</scope>
    <source>
        <strain evidence="2">cv. CVL-1</strain>
        <tissue evidence="1">Whole seedling</tissue>
    </source>
</reference>
<dbReference type="Gramene" id="OMO80384">
    <property type="protein sequence ID" value="OMO80384"/>
    <property type="gene ID" value="CCACVL1_12996"/>
</dbReference>
<evidence type="ECO:0000313" key="1">
    <source>
        <dbReference type="EMBL" id="OMO80384.1"/>
    </source>
</evidence>
<protein>
    <submittedName>
        <fullName evidence="1">Uncharacterized protein</fullName>
    </submittedName>
</protein>
<name>A0A1R3ICU8_COCAP</name>
<comment type="caution">
    <text evidence="1">The sequence shown here is derived from an EMBL/GenBank/DDBJ whole genome shotgun (WGS) entry which is preliminary data.</text>
</comment>
<sequence>MENSWVQKENPPRYDLYSNEPMLFLNGIAHVIVLERSESDYNWTVKLLGVDLNSEEFLTITLPGSLATYHHHKHELHLIETNSRLGVVDSEPTAAGHRIGIWLMTETDGVAYWSNIFSLTVPKMQVFRAVGIRDNGDLLAYGRNAKVKGLLSYGNQGTKDLLLGLGCRRFCNSLRFVDDGIYKLTLRLGLF</sequence>
<dbReference type="EMBL" id="AWWV01010307">
    <property type="protein sequence ID" value="OMO80384.1"/>
    <property type="molecule type" value="Genomic_DNA"/>
</dbReference>
<keyword evidence="2" id="KW-1185">Reference proteome</keyword>
<dbReference type="Proteomes" id="UP000188268">
    <property type="component" value="Unassembled WGS sequence"/>
</dbReference>
<accession>A0A1R3ICU8</accession>
<organism evidence="1 2">
    <name type="scientific">Corchorus capsularis</name>
    <name type="common">Jute</name>
    <dbReference type="NCBI Taxonomy" id="210143"/>
    <lineage>
        <taxon>Eukaryota</taxon>
        <taxon>Viridiplantae</taxon>
        <taxon>Streptophyta</taxon>
        <taxon>Embryophyta</taxon>
        <taxon>Tracheophyta</taxon>
        <taxon>Spermatophyta</taxon>
        <taxon>Magnoliopsida</taxon>
        <taxon>eudicotyledons</taxon>
        <taxon>Gunneridae</taxon>
        <taxon>Pentapetalae</taxon>
        <taxon>rosids</taxon>
        <taxon>malvids</taxon>
        <taxon>Malvales</taxon>
        <taxon>Malvaceae</taxon>
        <taxon>Grewioideae</taxon>
        <taxon>Apeibeae</taxon>
        <taxon>Corchorus</taxon>
    </lineage>
</organism>
<dbReference type="AlphaFoldDB" id="A0A1R3ICU8"/>
<proteinExistence type="predicted"/>
<evidence type="ECO:0000313" key="2">
    <source>
        <dbReference type="Proteomes" id="UP000188268"/>
    </source>
</evidence>
<gene>
    <name evidence="1" type="ORF">CCACVL1_12996</name>
</gene>